<gene>
    <name evidence="1" type="ORF">HU200_043053</name>
</gene>
<dbReference type="EMBL" id="JACEFO010002056">
    <property type="protein sequence ID" value="KAF8687366.1"/>
    <property type="molecule type" value="Genomic_DNA"/>
</dbReference>
<proteinExistence type="predicted"/>
<reference evidence="1" key="1">
    <citation type="submission" date="2020-07" db="EMBL/GenBank/DDBJ databases">
        <title>Genome sequence and genetic diversity analysis of an under-domesticated orphan crop, white fonio (Digitaria exilis).</title>
        <authorList>
            <person name="Bennetzen J.L."/>
            <person name="Chen S."/>
            <person name="Ma X."/>
            <person name="Wang X."/>
            <person name="Yssel A.E.J."/>
            <person name="Chaluvadi S.R."/>
            <person name="Johnson M."/>
            <person name="Gangashetty P."/>
            <person name="Hamidou F."/>
            <person name="Sanogo M.D."/>
            <person name="Zwaenepoel A."/>
            <person name="Wallace J."/>
            <person name="Van De Peer Y."/>
            <person name="Van Deynze A."/>
        </authorList>
    </citation>
    <scope>NUCLEOTIDE SEQUENCE</scope>
    <source>
        <tissue evidence="1">Leaves</tissue>
    </source>
</reference>
<organism evidence="1 2">
    <name type="scientific">Digitaria exilis</name>
    <dbReference type="NCBI Taxonomy" id="1010633"/>
    <lineage>
        <taxon>Eukaryota</taxon>
        <taxon>Viridiplantae</taxon>
        <taxon>Streptophyta</taxon>
        <taxon>Embryophyta</taxon>
        <taxon>Tracheophyta</taxon>
        <taxon>Spermatophyta</taxon>
        <taxon>Magnoliopsida</taxon>
        <taxon>Liliopsida</taxon>
        <taxon>Poales</taxon>
        <taxon>Poaceae</taxon>
        <taxon>PACMAD clade</taxon>
        <taxon>Panicoideae</taxon>
        <taxon>Panicodae</taxon>
        <taxon>Paniceae</taxon>
        <taxon>Anthephorinae</taxon>
        <taxon>Digitaria</taxon>
    </lineage>
</organism>
<comment type="caution">
    <text evidence="1">The sequence shown here is derived from an EMBL/GenBank/DDBJ whole genome shotgun (WGS) entry which is preliminary data.</text>
</comment>
<keyword evidence="2" id="KW-1185">Reference proteome</keyword>
<dbReference type="Proteomes" id="UP000636709">
    <property type="component" value="Unassembled WGS sequence"/>
</dbReference>
<evidence type="ECO:0000313" key="2">
    <source>
        <dbReference type="Proteomes" id="UP000636709"/>
    </source>
</evidence>
<accession>A0A835EHW6</accession>
<dbReference type="AlphaFoldDB" id="A0A835EHW6"/>
<name>A0A835EHW6_9POAL</name>
<sequence length="159" mass="18033">MFELAPTLQEVVECARRNYRCGGNDEMTLRGRVDCCRGGRPHYALVNLSSESYWVKYKQFVDKTNVISLEVVIDINRRPVSNVCAREDIPLGATQESIISHITCGRSVEEDIGIGELPNNRIDMVPPHMDDHLIAFANDDFPNDAFETDEEERDDDDLS</sequence>
<dbReference type="OrthoDB" id="689494at2759"/>
<protein>
    <submittedName>
        <fullName evidence="1">Uncharacterized protein</fullName>
    </submittedName>
</protein>
<evidence type="ECO:0000313" key="1">
    <source>
        <dbReference type="EMBL" id="KAF8687366.1"/>
    </source>
</evidence>